<dbReference type="EMBL" id="JACHGR010000002">
    <property type="protein sequence ID" value="MBB6054670.1"/>
    <property type="molecule type" value="Genomic_DNA"/>
</dbReference>
<name>A0A841GIH1_9GAMM</name>
<dbReference type="SUPFAM" id="SSF100950">
    <property type="entry name" value="NagB/RpiA/CoA transferase-like"/>
    <property type="match status" value="1"/>
</dbReference>
<protein>
    <submittedName>
        <fullName evidence="2">Acetate CoA/acetoacetate CoA-transferase alpha subunit</fullName>
        <ecNumber evidence="2">2.8.3.8</ecNumber>
        <ecNumber evidence="2">2.8.3.9</ecNumber>
    </submittedName>
</protein>
<dbReference type="AlphaFoldDB" id="A0A841GIH1"/>
<dbReference type="GO" id="GO:0047371">
    <property type="term" value="F:butyrate-acetoacetate CoA-transferase activity"/>
    <property type="evidence" value="ECO:0007669"/>
    <property type="project" value="UniProtKB-EC"/>
</dbReference>
<dbReference type="PANTHER" id="PTHR13707">
    <property type="entry name" value="KETOACID-COENZYME A TRANSFERASE"/>
    <property type="match status" value="1"/>
</dbReference>
<keyword evidence="3" id="KW-1185">Reference proteome</keyword>
<gene>
    <name evidence="2" type="ORF">HNR75_000542</name>
</gene>
<proteinExistence type="predicted"/>
<dbReference type="GO" id="GO:0008775">
    <property type="term" value="F:acetate CoA-transferase activity"/>
    <property type="evidence" value="ECO:0007669"/>
    <property type="project" value="UniProtKB-EC"/>
</dbReference>
<organism evidence="2 3">
    <name type="scientific">Tolumonas osonensis</name>
    <dbReference type="NCBI Taxonomy" id="675874"/>
    <lineage>
        <taxon>Bacteria</taxon>
        <taxon>Pseudomonadati</taxon>
        <taxon>Pseudomonadota</taxon>
        <taxon>Gammaproteobacteria</taxon>
        <taxon>Aeromonadales</taxon>
        <taxon>Aeromonadaceae</taxon>
        <taxon>Tolumonas</taxon>
    </lineage>
</organism>
<dbReference type="NCBIfam" id="TIGR02429">
    <property type="entry name" value="pcaI_scoA_fam"/>
    <property type="match status" value="1"/>
</dbReference>
<dbReference type="SMART" id="SM00882">
    <property type="entry name" value="CoA_trans"/>
    <property type="match status" value="1"/>
</dbReference>
<dbReference type="InterPro" id="IPR004165">
    <property type="entry name" value="CoA_trans_fam_I"/>
</dbReference>
<dbReference type="Gene3D" id="3.40.1080.10">
    <property type="entry name" value="Glutaconate Coenzyme A-transferase"/>
    <property type="match status" value="1"/>
</dbReference>
<evidence type="ECO:0000313" key="2">
    <source>
        <dbReference type="EMBL" id="MBB6054670.1"/>
    </source>
</evidence>
<dbReference type="Pfam" id="PF01144">
    <property type="entry name" value="CoA_trans"/>
    <property type="match status" value="1"/>
</dbReference>
<dbReference type="RefSeq" id="WP_188025487.1">
    <property type="nucleotide sequence ID" value="NZ_JACHGR010000002.1"/>
</dbReference>
<keyword evidence="1 2" id="KW-0808">Transferase</keyword>
<accession>A0A841GIH1</accession>
<dbReference type="InterPro" id="IPR012792">
    <property type="entry name" value="3-oxoacid_CoA-transf_A"/>
</dbReference>
<dbReference type="EC" id="2.8.3.9" evidence="2"/>
<evidence type="ECO:0000313" key="3">
    <source>
        <dbReference type="Proteomes" id="UP000585721"/>
    </source>
</evidence>
<dbReference type="PANTHER" id="PTHR13707:SF60">
    <property type="entry name" value="ACETATE COA-TRANSFERASE SUBUNIT ALPHA"/>
    <property type="match status" value="1"/>
</dbReference>
<dbReference type="Proteomes" id="UP000585721">
    <property type="component" value="Unassembled WGS sequence"/>
</dbReference>
<comment type="caution">
    <text evidence="2">The sequence shown here is derived from an EMBL/GenBank/DDBJ whole genome shotgun (WGS) entry which is preliminary data.</text>
</comment>
<reference evidence="2 3" key="1">
    <citation type="submission" date="2020-08" db="EMBL/GenBank/DDBJ databases">
        <title>Genomic Encyclopedia of Type Strains, Phase IV (KMG-IV): sequencing the most valuable type-strain genomes for metagenomic binning, comparative biology and taxonomic classification.</title>
        <authorList>
            <person name="Goeker M."/>
        </authorList>
    </citation>
    <scope>NUCLEOTIDE SEQUENCE [LARGE SCALE GENOMIC DNA]</scope>
    <source>
        <strain evidence="2 3">DSM 22975</strain>
    </source>
</reference>
<dbReference type="InterPro" id="IPR037171">
    <property type="entry name" value="NagB/RpiA_transferase-like"/>
</dbReference>
<evidence type="ECO:0000256" key="1">
    <source>
        <dbReference type="ARBA" id="ARBA00022679"/>
    </source>
</evidence>
<sequence>MADKYTSKEQIVRLFKDGQTIMCGGFANHGVPNKLIDCILESGARHLTLISNDSGDADLTIGRLIRNGVVDKLIASHIGRNTDTIQLVEEGKIDLELVPQGSLAERIRCGGSGLGGVLTKTGLGTVVEKGKQVISVDNEEYLLETALRADIGLVRARTSDPLGNLTYHGTMQNFNPLVAKASAITLVDADMHVDIGELSIDSIVTPGAYVDFVLAAEESDHERA</sequence>
<dbReference type="EC" id="2.8.3.8" evidence="2"/>